<dbReference type="PANTHER" id="PTHR36558">
    <property type="entry name" value="GLR1098 PROTEIN"/>
    <property type="match status" value="1"/>
</dbReference>
<evidence type="ECO:0000313" key="3">
    <source>
        <dbReference type="Proteomes" id="UP000195667"/>
    </source>
</evidence>
<dbReference type="SUPFAM" id="SSF52980">
    <property type="entry name" value="Restriction endonuclease-like"/>
    <property type="match status" value="1"/>
</dbReference>
<dbReference type="RefSeq" id="WP_087143796.1">
    <property type="nucleotide sequence ID" value="NZ_FUKI01000119.1"/>
</dbReference>
<organism evidence="2 3">
    <name type="scientific">Crenothrix polyspora</name>
    <dbReference type="NCBI Taxonomy" id="360316"/>
    <lineage>
        <taxon>Bacteria</taxon>
        <taxon>Pseudomonadati</taxon>
        <taxon>Pseudomonadota</taxon>
        <taxon>Gammaproteobacteria</taxon>
        <taxon>Methylococcales</taxon>
        <taxon>Crenotrichaceae</taxon>
        <taxon>Crenothrix</taxon>
    </lineage>
</organism>
<dbReference type="EMBL" id="FUKI01000119">
    <property type="protein sequence ID" value="SJM93355.1"/>
    <property type="molecule type" value="Genomic_DNA"/>
</dbReference>
<dbReference type="CDD" id="cd06260">
    <property type="entry name" value="DUF820-like"/>
    <property type="match status" value="1"/>
</dbReference>
<accession>A0A1R4HAT6</accession>
<dbReference type="Proteomes" id="UP000195667">
    <property type="component" value="Unassembled WGS sequence"/>
</dbReference>
<evidence type="ECO:0000259" key="1">
    <source>
        <dbReference type="Pfam" id="PF05685"/>
    </source>
</evidence>
<dbReference type="AlphaFoldDB" id="A0A1R4HAT6"/>
<dbReference type="PANTHER" id="PTHR36558:SF1">
    <property type="entry name" value="RESTRICTION ENDONUCLEASE DOMAIN-CONTAINING PROTEIN-RELATED"/>
    <property type="match status" value="1"/>
</dbReference>
<evidence type="ECO:0000313" key="2">
    <source>
        <dbReference type="EMBL" id="SJM93355.1"/>
    </source>
</evidence>
<name>A0A1R4HAT6_9GAMM</name>
<sequence>MANPAVKIEHILTPEAYLLQENDNVMETRHEYVNGLVYAMAGASRTHNRIVRRIMRQLDQHLEGTPCEPFQSDMKVKVQRANDVRFYYPDVHVTCEDETDRYYNERPCLIVEVLSDSTQRVDRTEKRLAYQMLESLQELVLLSQESPYLEIYRRRTEWQRECFAGNASVTLESVDLTMVVQELYG</sequence>
<protein>
    <recommendedName>
        <fullName evidence="1">Putative restriction endonuclease domain-containing protein</fullName>
    </recommendedName>
</protein>
<dbReference type="InterPro" id="IPR012296">
    <property type="entry name" value="Nuclease_put_TT1808"/>
</dbReference>
<proteinExistence type="predicted"/>
<dbReference type="Pfam" id="PF05685">
    <property type="entry name" value="Uma2"/>
    <property type="match status" value="1"/>
</dbReference>
<dbReference type="OrthoDB" id="26750at2"/>
<dbReference type="Gene3D" id="3.90.1570.10">
    <property type="entry name" value="tt1808, chain A"/>
    <property type="match status" value="1"/>
</dbReference>
<gene>
    <name evidence="2" type="ORF">CRENPOLYSF1_430053</name>
</gene>
<reference evidence="3" key="1">
    <citation type="submission" date="2017-02" db="EMBL/GenBank/DDBJ databases">
        <authorList>
            <person name="Daims H."/>
        </authorList>
    </citation>
    <scope>NUCLEOTIDE SEQUENCE [LARGE SCALE GENOMIC DNA]</scope>
</reference>
<keyword evidence="3" id="KW-1185">Reference proteome</keyword>
<feature type="domain" description="Putative restriction endonuclease" evidence="1">
    <location>
        <begin position="21"/>
        <end position="171"/>
    </location>
</feature>
<dbReference type="InterPro" id="IPR008538">
    <property type="entry name" value="Uma2"/>
</dbReference>
<dbReference type="InterPro" id="IPR011335">
    <property type="entry name" value="Restrct_endonuc-II-like"/>
</dbReference>